<dbReference type="EMBL" id="PNRE01000073">
    <property type="protein sequence ID" value="PMR68157.1"/>
    <property type="molecule type" value="Genomic_DNA"/>
</dbReference>
<dbReference type="Proteomes" id="UP000235346">
    <property type="component" value="Unassembled WGS sequence"/>
</dbReference>
<evidence type="ECO:0000313" key="2">
    <source>
        <dbReference type="Proteomes" id="UP000235346"/>
    </source>
</evidence>
<dbReference type="RefSeq" id="WP_102628910.1">
    <property type="nucleotide sequence ID" value="NZ_PDOH01000050.1"/>
</dbReference>
<comment type="caution">
    <text evidence="1">The sequence shown here is derived from an EMBL/GenBank/DDBJ whole genome shotgun (WGS) entry which is preliminary data.</text>
</comment>
<sequence>MLIMLALAAACHALADETARAHRLAPGDLSRLEAGAAELERLHALGVAQRDEIAYERRFFGMD</sequence>
<organism evidence="1 2">
    <name type="scientific">Halomonas heilongjiangensis</name>
    <dbReference type="NCBI Taxonomy" id="1387883"/>
    <lineage>
        <taxon>Bacteria</taxon>
        <taxon>Pseudomonadati</taxon>
        <taxon>Pseudomonadota</taxon>
        <taxon>Gammaproteobacteria</taxon>
        <taxon>Oceanospirillales</taxon>
        <taxon>Halomonadaceae</taxon>
        <taxon>Halomonas</taxon>
    </lineage>
</organism>
<gene>
    <name evidence="1" type="ORF">C1H66_16170</name>
</gene>
<name>A0A2N7TJ01_9GAMM</name>
<accession>A0A2N7TJ01</accession>
<dbReference type="AlphaFoldDB" id="A0A2N7TJ01"/>
<keyword evidence="2" id="KW-1185">Reference proteome</keyword>
<reference evidence="1 2" key="1">
    <citation type="submission" date="2018-01" db="EMBL/GenBank/DDBJ databases">
        <title>Halomonas endophytica sp. nov., isolated from storage liquid in the stems of Populus euphratica.</title>
        <authorList>
            <person name="Chen C."/>
        </authorList>
    </citation>
    <scope>NUCLEOTIDE SEQUENCE [LARGE SCALE GENOMIC DNA]</scope>
    <source>
        <strain evidence="1 2">DSM 26881</strain>
    </source>
</reference>
<evidence type="ECO:0000313" key="1">
    <source>
        <dbReference type="EMBL" id="PMR68157.1"/>
    </source>
</evidence>
<proteinExistence type="predicted"/>
<protein>
    <submittedName>
        <fullName evidence="1">Uncharacterized protein</fullName>
    </submittedName>
</protein>